<comment type="subcellular location">
    <subcellularLocation>
        <location evidence="1">Membrane</location>
        <topology evidence="1">Multi-pass membrane protein</topology>
    </subcellularLocation>
</comment>
<dbReference type="Pfam" id="PF04140">
    <property type="entry name" value="ICMT"/>
    <property type="match status" value="1"/>
</dbReference>
<comment type="caution">
    <text evidence="6">The sequence shown here is derived from an EMBL/GenBank/DDBJ whole genome shotgun (WGS) entry which is preliminary data.</text>
</comment>
<dbReference type="InterPro" id="IPR052527">
    <property type="entry name" value="Metal_cation-efflux_comp"/>
</dbReference>
<evidence type="ECO:0000256" key="2">
    <source>
        <dbReference type="ARBA" id="ARBA00022692"/>
    </source>
</evidence>
<keyword evidence="2 5" id="KW-0812">Transmembrane</keyword>
<dbReference type="EMBL" id="ABVL01000025">
    <property type="protein sequence ID" value="EDY16978.1"/>
    <property type="molecule type" value="Genomic_DNA"/>
</dbReference>
<proteinExistence type="predicted"/>
<sequence>MLYPLPIITASLVYLIRIAEVGRKRETIPGRIFETLTLRLFVLIGTLTVAGSIIEYVARGGGFSWNAFAIGLLCAAVSFKLRWAAIDALGKFWSLHVEIRDNHQLVKTGPFRFLRHPVYLSMVLELIAFILICSAWGMLLIVPILFIPVMMMRLRLEEPAMVEKFGDAYRDYQRRVPMLIPYKWPLAK</sequence>
<evidence type="ECO:0000313" key="7">
    <source>
        <dbReference type="Proteomes" id="UP000005824"/>
    </source>
</evidence>
<name>B4D975_9BACT</name>
<protein>
    <submittedName>
        <fullName evidence="6">Isoprenylcysteine carboxyl methyltransferase</fullName>
    </submittedName>
</protein>
<dbReference type="Gene3D" id="1.20.120.1630">
    <property type="match status" value="1"/>
</dbReference>
<dbReference type="GO" id="GO:0004671">
    <property type="term" value="F:protein C-terminal S-isoprenylcysteine carboxyl O-methyltransferase activity"/>
    <property type="evidence" value="ECO:0007669"/>
    <property type="project" value="InterPro"/>
</dbReference>
<dbReference type="InParanoid" id="B4D975"/>
<evidence type="ECO:0000256" key="3">
    <source>
        <dbReference type="ARBA" id="ARBA00022989"/>
    </source>
</evidence>
<keyword evidence="4 5" id="KW-0472">Membrane</keyword>
<evidence type="ECO:0000256" key="4">
    <source>
        <dbReference type="ARBA" id="ARBA00023136"/>
    </source>
</evidence>
<evidence type="ECO:0000313" key="6">
    <source>
        <dbReference type="EMBL" id="EDY16978.1"/>
    </source>
</evidence>
<dbReference type="GO" id="GO:0032259">
    <property type="term" value="P:methylation"/>
    <property type="evidence" value="ECO:0007669"/>
    <property type="project" value="UniProtKB-KW"/>
</dbReference>
<feature type="transmembrane region" description="Helical" evidence="5">
    <location>
        <begin position="65"/>
        <end position="85"/>
    </location>
</feature>
<dbReference type="GO" id="GO:0016020">
    <property type="term" value="C:membrane"/>
    <property type="evidence" value="ECO:0007669"/>
    <property type="project" value="UniProtKB-SubCell"/>
</dbReference>
<accession>B4D975</accession>
<dbReference type="RefSeq" id="WP_006982786.1">
    <property type="nucleotide sequence ID" value="NZ_ABVL01000025.1"/>
</dbReference>
<dbReference type="PANTHER" id="PTHR43847:SF1">
    <property type="entry name" value="BLL3993 PROTEIN"/>
    <property type="match status" value="1"/>
</dbReference>
<keyword evidence="3 5" id="KW-1133">Transmembrane helix</keyword>
<organism evidence="6 7">
    <name type="scientific">Chthoniobacter flavus Ellin428</name>
    <dbReference type="NCBI Taxonomy" id="497964"/>
    <lineage>
        <taxon>Bacteria</taxon>
        <taxon>Pseudomonadati</taxon>
        <taxon>Verrucomicrobiota</taxon>
        <taxon>Spartobacteria</taxon>
        <taxon>Chthoniobacterales</taxon>
        <taxon>Chthoniobacteraceae</taxon>
        <taxon>Chthoniobacter</taxon>
    </lineage>
</organism>
<feature type="transmembrane region" description="Helical" evidence="5">
    <location>
        <begin position="36"/>
        <end position="58"/>
    </location>
</feature>
<dbReference type="AlphaFoldDB" id="B4D975"/>
<gene>
    <name evidence="6" type="ORF">CfE428DRAFT_5465</name>
</gene>
<keyword evidence="7" id="KW-1185">Reference proteome</keyword>
<dbReference type="STRING" id="497964.CfE428DRAFT_5465"/>
<reference evidence="6 7" key="1">
    <citation type="journal article" date="2011" name="J. Bacteriol.">
        <title>Genome sequence of Chthoniobacter flavus Ellin428, an aerobic heterotrophic soil bacterium.</title>
        <authorList>
            <person name="Kant R."/>
            <person name="van Passel M.W."/>
            <person name="Palva A."/>
            <person name="Lucas S."/>
            <person name="Lapidus A."/>
            <person name="Glavina Del Rio T."/>
            <person name="Dalin E."/>
            <person name="Tice H."/>
            <person name="Bruce D."/>
            <person name="Goodwin L."/>
            <person name="Pitluck S."/>
            <person name="Larimer F.W."/>
            <person name="Land M.L."/>
            <person name="Hauser L."/>
            <person name="Sangwan P."/>
            <person name="de Vos W.M."/>
            <person name="Janssen P.H."/>
            <person name="Smidt H."/>
        </authorList>
    </citation>
    <scope>NUCLEOTIDE SEQUENCE [LARGE SCALE GENOMIC DNA]</scope>
    <source>
        <strain evidence="6 7">Ellin428</strain>
    </source>
</reference>
<keyword evidence="6" id="KW-0808">Transferase</keyword>
<feature type="transmembrane region" description="Helical" evidence="5">
    <location>
        <begin position="118"/>
        <end position="147"/>
    </location>
</feature>
<dbReference type="Proteomes" id="UP000005824">
    <property type="component" value="Unassembled WGS sequence"/>
</dbReference>
<dbReference type="PANTHER" id="PTHR43847">
    <property type="entry name" value="BLL3993 PROTEIN"/>
    <property type="match status" value="1"/>
</dbReference>
<evidence type="ECO:0000256" key="1">
    <source>
        <dbReference type="ARBA" id="ARBA00004141"/>
    </source>
</evidence>
<keyword evidence="6" id="KW-0489">Methyltransferase</keyword>
<dbReference type="eggNOG" id="COG2020">
    <property type="taxonomic scope" value="Bacteria"/>
</dbReference>
<evidence type="ECO:0000256" key="5">
    <source>
        <dbReference type="SAM" id="Phobius"/>
    </source>
</evidence>
<dbReference type="InterPro" id="IPR007269">
    <property type="entry name" value="ICMT_MeTrfase"/>
</dbReference>